<keyword evidence="2" id="KW-0472">Membrane</keyword>
<reference evidence="3 4" key="1">
    <citation type="journal article" date="2019" name="Int. J. Syst. Evol. Microbiol.">
        <title>The Global Catalogue of Microorganisms (GCM) 10K type strain sequencing project: providing services to taxonomists for standard genome sequencing and annotation.</title>
        <authorList>
            <consortium name="The Broad Institute Genomics Platform"/>
            <consortium name="The Broad Institute Genome Sequencing Center for Infectious Disease"/>
            <person name="Wu L."/>
            <person name="Ma J."/>
        </authorList>
    </citation>
    <scope>NUCLEOTIDE SEQUENCE [LARGE SCALE GENOMIC DNA]</scope>
    <source>
        <strain evidence="3 4">JCM 14736</strain>
    </source>
</reference>
<name>A0ABN2L8M3_9MICO</name>
<protein>
    <recommendedName>
        <fullName evidence="5">Integral membrane protein</fullName>
    </recommendedName>
</protein>
<gene>
    <name evidence="3" type="ORF">GCM10009768_04060</name>
</gene>
<dbReference type="RefSeq" id="WP_344028651.1">
    <property type="nucleotide sequence ID" value="NZ_BAAAOB010000001.1"/>
</dbReference>
<feature type="compositionally biased region" description="Low complexity" evidence="1">
    <location>
        <begin position="182"/>
        <end position="195"/>
    </location>
</feature>
<dbReference type="Proteomes" id="UP001500851">
    <property type="component" value="Unassembled WGS sequence"/>
</dbReference>
<comment type="caution">
    <text evidence="3">The sequence shown here is derived from an EMBL/GenBank/DDBJ whole genome shotgun (WGS) entry which is preliminary data.</text>
</comment>
<evidence type="ECO:0000256" key="1">
    <source>
        <dbReference type="SAM" id="MobiDB-lite"/>
    </source>
</evidence>
<evidence type="ECO:0000313" key="3">
    <source>
        <dbReference type="EMBL" id="GAA1778458.1"/>
    </source>
</evidence>
<feature type="compositionally biased region" description="Basic residues" evidence="1">
    <location>
        <begin position="170"/>
        <end position="181"/>
    </location>
</feature>
<sequence>MHRDEPRKRSSVESPAPLLAHETAVSPQARRPGTTALGAGLTFARALVGAFWLGAYALVWREMGAEMDLDVDESRIALWLVLFFGGIGVLVLLVLAWMIWRGSNFARVVTMAGLTFSIITAAIGYFRAGQEITINTSLLTVALDILVLLALSSREARAWARGSRVRRRLRRESRRSARSARRTGSAARGSVVGGS</sequence>
<feature type="region of interest" description="Disordered" evidence="1">
    <location>
        <begin position="170"/>
        <end position="195"/>
    </location>
</feature>
<keyword evidence="2" id="KW-0812">Transmembrane</keyword>
<evidence type="ECO:0000256" key="2">
    <source>
        <dbReference type="SAM" id="Phobius"/>
    </source>
</evidence>
<evidence type="ECO:0000313" key="4">
    <source>
        <dbReference type="Proteomes" id="UP001500851"/>
    </source>
</evidence>
<feature type="transmembrane region" description="Helical" evidence="2">
    <location>
        <begin position="36"/>
        <end position="56"/>
    </location>
</feature>
<accession>A0ABN2L8M3</accession>
<dbReference type="EMBL" id="BAAAOB010000001">
    <property type="protein sequence ID" value="GAA1778458.1"/>
    <property type="molecule type" value="Genomic_DNA"/>
</dbReference>
<organism evidence="3 4">
    <name type="scientific">Leucobacter iarius</name>
    <dbReference type="NCBI Taxonomy" id="333963"/>
    <lineage>
        <taxon>Bacteria</taxon>
        <taxon>Bacillati</taxon>
        <taxon>Actinomycetota</taxon>
        <taxon>Actinomycetes</taxon>
        <taxon>Micrococcales</taxon>
        <taxon>Microbacteriaceae</taxon>
        <taxon>Leucobacter</taxon>
    </lineage>
</organism>
<feature type="transmembrane region" description="Helical" evidence="2">
    <location>
        <begin position="132"/>
        <end position="151"/>
    </location>
</feature>
<feature type="transmembrane region" description="Helical" evidence="2">
    <location>
        <begin position="76"/>
        <end position="98"/>
    </location>
</feature>
<feature type="transmembrane region" description="Helical" evidence="2">
    <location>
        <begin position="105"/>
        <end position="126"/>
    </location>
</feature>
<keyword evidence="2" id="KW-1133">Transmembrane helix</keyword>
<keyword evidence="4" id="KW-1185">Reference proteome</keyword>
<proteinExistence type="predicted"/>
<evidence type="ECO:0008006" key="5">
    <source>
        <dbReference type="Google" id="ProtNLM"/>
    </source>
</evidence>